<organism evidence="5 6">
    <name type="scientific">Dictyobacter kobayashii</name>
    <dbReference type="NCBI Taxonomy" id="2014872"/>
    <lineage>
        <taxon>Bacteria</taxon>
        <taxon>Bacillati</taxon>
        <taxon>Chloroflexota</taxon>
        <taxon>Ktedonobacteria</taxon>
        <taxon>Ktedonobacterales</taxon>
        <taxon>Dictyobacteraceae</taxon>
        <taxon>Dictyobacter</taxon>
    </lineage>
</organism>
<evidence type="ECO:0000259" key="4">
    <source>
        <dbReference type="Pfam" id="PF22369"/>
    </source>
</evidence>
<dbReference type="Gene3D" id="3.20.20.80">
    <property type="entry name" value="Glycosidases"/>
    <property type="match status" value="1"/>
</dbReference>
<dbReference type="EMBL" id="BIFS01000002">
    <property type="protein sequence ID" value="GCE22119.1"/>
    <property type="molecule type" value="Genomic_DNA"/>
</dbReference>
<feature type="domain" description="GLMA-like second" evidence="4">
    <location>
        <begin position="474"/>
        <end position="580"/>
    </location>
</feature>
<evidence type="ECO:0000313" key="6">
    <source>
        <dbReference type="Proteomes" id="UP000287188"/>
    </source>
</evidence>
<dbReference type="InterPro" id="IPR001944">
    <property type="entry name" value="Glycoside_Hdrlase_35"/>
</dbReference>
<evidence type="ECO:0000256" key="1">
    <source>
        <dbReference type="ARBA" id="ARBA00009809"/>
    </source>
</evidence>
<sequence length="803" mass="89755">MIEIKDKQILMDGKACMILSGEIHYFRLKREEWQDRIDKLKAAGCNTVASYVPWLCHEPRDGEVDLHGQTRPELDLAAFIDLCQQNDLYFIVRPGPFIMAEMKNEGLPHWLYTKHPEIVPVGWDSRPAPTRTIDYLAPSFLQEAHHWYSHVMGVIAPRLHTRDGNIIAVQLDNEVGMLAWVSNSPDLTDNLLADFADWLCQHYEPDTLKARYPFALDNAQLRNDELRSPREEFAAALLHDLGYYMRERFARYIATLRSYAEEFGVSGVPFVVNIHGTDAGRGHTFPIGISQLYESYTQDAGYLSGSDHYLGELRIQNFQDLYLMNAFMDATNRPEQPLTSVEFECGSGDYGDSNGSRHDPATTSFKARMSVAQGNRLLNYYLFCGGRNYHLSEPVNDGNNRIAFTGERHGFAAPVNPEGKLSYSYWPLVNVNKVFSAVADKLAIMHEEHDPLAFGFIPDYYMTEYRYPSSASMNEIAKNLEANRGAGSWEALARSMLLAGYRFGALDIQHRPLDPQTTPLLVLPSAKYMAGPLQHTLVDYLHASGNLLLYGEVPLFDMEGKPDNTLAEALGLTPAGERHASGTYFLALSTEGWLAPHAEVSTHYAQFLHASRGEILLKAATTGEACGFDIQLGAGRAVIISGAYPSDISLFRTILEKLGARAGLVHDREDDGLFMTTSATESGERLLHILNLDGFEKEFHISEHGQPLFEGRSLHMRGREGVMLPLNLSLGDMRIAYSTAELIATSMQSIQVRLTQPQDIIAFAGPRNVVPGHDYAVEQHGALQLVISRKPAVLDDQLTIHFE</sequence>
<dbReference type="GO" id="GO:0004553">
    <property type="term" value="F:hydrolase activity, hydrolyzing O-glycosyl compounds"/>
    <property type="evidence" value="ECO:0007669"/>
    <property type="project" value="InterPro"/>
</dbReference>
<proteinExistence type="inferred from homology"/>
<dbReference type="Pfam" id="PF22369">
    <property type="entry name" value="GLMA_2nd"/>
    <property type="match status" value="1"/>
</dbReference>
<dbReference type="PRINTS" id="PR00742">
    <property type="entry name" value="GLHYDRLASE35"/>
</dbReference>
<name>A0A402ASQ0_9CHLR</name>
<dbReference type="Proteomes" id="UP000287188">
    <property type="component" value="Unassembled WGS sequence"/>
</dbReference>
<evidence type="ECO:0000259" key="3">
    <source>
        <dbReference type="Pfam" id="PF01301"/>
    </source>
</evidence>
<dbReference type="AlphaFoldDB" id="A0A402ASQ0"/>
<dbReference type="RefSeq" id="WP_126554667.1">
    <property type="nucleotide sequence ID" value="NZ_BIFS01000002.1"/>
</dbReference>
<dbReference type="InterPro" id="IPR054746">
    <property type="entry name" value="GLMA-like_second"/>
</dbReference>
<dbReference type="Pfam" id="PF01301">
    <property type="entry name" value="Glyco_hydro_35"/>
    <property type="match status" value="1"/>
</dbReference>
<dbReference type="GO" id="GO:0005975">
    <property type="term" value="P:carbohydrate metabolic process"/>
    <property type="evidence" value="ECO:0007669"/>
    <property type="project" value="InterPro"/>
</dbReference>
<comment type="similarity">
    <text evidence="1 2">Belongs to the glycosyl hydrolase 35 family.</text>
</comment>
<keyword evidence="6" id="KW-1185">Reference proteome</keyword>
<gene>
    <name evidence="5" type="ORF">KDK_59190</name>
</gene>
<evidence type="ECO:0000256" key="2">
    <source>
        <dbReference type="RuleBase" id="RU003679"/>
    </source>
</evidence>
<feature type="domain" description="Glycoside hydrolase 35 catalytic" evidence="3">
    <location>
        <begin position="8"/>
        <end position="178"/>
    </location>
</feature>
<dbReference type="OrthoDB" id="9813184at2"/>
<evidence type="ECO:0000313" key="5">
    <source>
        <dbReference type="EMBL" id="GCE22119.1"/>
    </source>
</evidence>
<dbReference type="InterPro" id="IPR017853">
    <property type="entry name" value="GH"/>
</dbReference>
<dbReference type="SUPFAM" id="SSF51445">
    <property type="entry name" value="(Trans)glycosidases"/>
    <property type="match status" value="1"/>
</dbReference>
<keyword evidence="5" id="KW-0378">Hydrolase</keyword>
<reference evidence="6" key="1">
    <citation type="submission" date="2018-12" db="EMBL/GenBank/DDBJ databases">
        <title>Tengunoibacter tsumagoiensis gen. nov., sp. nov., Dictyobacter kobayashii sp. nov., D. alpinus sp. nov., and D. joshuensis sp. nov. and description of Dictyobacteraceae fam. nov. within the order Ktedonobacterales isolated from Tengu-no-mugimeshi.</title>
        <authorList>
            <person name="Wang C.M."/>
            <person name="Zheng Y."/>
            <person name="Sakai Y."/>
            <person name="Toyoda A."/>
            <person name="Minakuchi Y."/>
            <person name="Abe K."/>
            <person name="Yokota A."/>
            <person name="Yabe S."/>
        </authorList>
    </citation>
    <scope>NUCLEOTIDE SEQUENCE [LARGE SCALE GENOMIC DNA]</scope>
    <source>
        <strain evidence="6">Uno11</strain>
    </source>
</reference>
<dbReference type="Gene3D" id="3.40.50.880">
    <property type="match status" value="1"/>
</dbReference>
<dbReference type="InterPro" id="IPR029062">
    <property type="entry name" value="Class_I_gatase-like"/>
</dbReference>
<comment type="caution">
    <text evidence="5">The sequence shown here is derived from an EMBL/GenBank/DDBJ whole genome shotgun (WGS) entry which is preliminary data.</text>
</comment>
<accession>A0A402ASQ0</accession>
<dbReference type="PANTHER" id="PTHR23421">
    <property type="entry name" value="BETA-GALACTOSIDASE RELATED"/>
    <property type="match status" value="1"/>
</dbReference>
<protein>
    <submittedName>
        <fullName evidence="5">Glycoside hydrolase</fullName>
    </submittedName>
</protein>
<dbReference type="InterPro" id="IPR031330">
    <property type="entry name" value="Gly_Hdrlase_35_cat"/>
</dbReference>